<feature type="domain" description="Cytochrome c" evidence="7">
    <location>
        <begin position="250"/>
        <end position="360"/>
    </location>
</feature>
<feature type="binding site" description="covalent" evidence="4">
    <location>
        <position position="89"/>
    </location>
    <ligand>
        <name>heme c</name>
        <dbReference type="ChEBI" id="CHEBI:61717"/>
        <label>1</label>
    </ligand>
</feature>
<dbReference type="Gene3D" id="1.10.760.10">
    <property type="entry name" value="Cytochrome c-like domain"/>
    <property type="match status" value="3"/>
</dbReference>
<dbReference type="PIRSF" id="PIRSF000018">
    <property type="entry name" value="Mb_ADH_cyt_c"/>
    <property type="match status" value="1"/>
</dbReference>
<evidence type="ECO:0000256" key="5">
    <source>
        <dbReference type="PIRSR" id="PIRSR000018-51"/>
    </source>
</evidence>
<evidence type="ECO:0000256" key="2">
    <source>
        <dbReference type="ARBA" id="ARBA00022723"/>
    </source>
</evidence>
<dbReference type="PANTHER" id="PTHR35008:SF4">
    <property type="entry name" value="BLL4482 PROTEIN"/>
    <property type="match status" value="1"/>
</dbReference>
<keyword evidence="6" id="KW-0472">Membrane</keyword>
<feature type="domain" description="Cytochrome c" evidence="7">
    <location>
        <begin position="374"/>
        <end position="464"/>
    </location>
</feature>
<comment type="cofactor">
    <cofactor evidence="4">
        <name>heme c</name>
        <dbReference type="ChEBI" id="CHEBI:61717"/>
    </cofactor>
    <text evidence="4">Binds 3 heme c groups covalently per subunit.</text>
</comment>
<feature type="binding site" description="axial binding residue" evidence="5">
    <location>
        <position position="90"/>
    </location>
    <ligand>
        <name>heme c</name>
        <dbReference type="ChEBI" id="CHEBI:61717"/>
        <label>1</label>
    </ligand>
    <ligandPart>
        <name>Fe</name>
        <dbReference type="ChEBI" id="CHEBI:18248"/>
    </ligandPart>
</feature>
<gene>
    <name evidence="8" type="ORF">CAL26_00665</name>
</gene>
<dbReference type="InterPro" id="IPR036909">
    <property type="entry name" value="Cyt_c-like_dom_sf"/>
</dbReference>
<dbReference type="InterPro" id="IPR009056">
    <property type="entry name" value="Cyt_c-like_dom"/>
</dbReference>
<feature type="binding site" description="covalent" evidence="4">
    <location>
        <position position="387"/>
    </location>
    <ligand>
        <name>heme c</name>
        <dbReference type="ChEBI" id="CHEBI:61717"/>
        <label>3</label>
    </ligand>
</feature>
<keyword evidence="6" id="KW-1133">Transmembrane helix</keyword>
<dbReference type="EMBL" id="NEVJ01000001">
    <property type="protein sequence ID" value="OZI25908.1"/>
    <property type="molecule type" value="Genomic_DNA"/>
</dbReference>
<protein>
    <submittedName>
        <fullName evidence="8">Alcohol dehydrogenase</fullName>
    </submittedName>
</protein>
<dbReference type="AlphaFoldDB" id="A0A261RLH7"/>
<dbReference type="GO" id="GO:0005506">
    <property type="term" value="F:iron ion binding"/>
    <property type="evidence" value="ECO:0007669"/>
    <property type="project" value="InterPro"/>
</dbReference>
<reference evidence="8" key="1">
    <citation type="submission" date="2017-05" db="EMBL/GenBank/DDBJ databases">
        <title>Complete and WGS of Bordetella genogroups.</title>
        <authorList>
            <person name="Spilker T."/>
            <person name="Lipuma J."/>
        </authorList>
    </citation>
    <scope>NUCLEOTIDE SEQUENCE</scope>
    <source>
        <strain evidence="8">AU21707</strain>
    </source>
</reference>
<keyword evidence="2 5" id="KW-0479">Metal-binding</keyword>
<evidence type="ECO:0000256" key="6">
    <source>
        <dbReference type="SAM" id="Phobius"/>
    </source>
</evidence>
<feature type="binding site" description="axial binding residue" evidence="5">
    <location>
        <position position="269"/>
    </location>
    <ligand>
        <name>heme c</name>
        <dbReference type="ChEBI" id="CHEBI:61717"/>
        <label>2</label>
    </ligand>
    <ligandPart>
        <name>Fe</name>
        <dbReference type="ChEBI" id="CHEBI:18248"/>
    </ligandPart>
</feature>
<dbReference type="InterPro" id="IPR051459">
    <property type="entry name" value="Cytochrome_c-type_DH"/>
</dbReference>
<organism evidence="8 9">
    <name type="scientific">Bordetella genomosp. 9</name>
    <dbReference type="NCBI Taxonomy" id="1416803"/>
    <lineage>
        <taxon>Bacteria</taxon>
        <taxon>Pseudomonadati</taxon>
        <taxon>Pseudomonadota</taxon>
        <taxon>Betaproteobacteria</taxon>
        <taxon>Burkholderiales</taxon>
        <taxon>Alcaligenaceae</taxon>
        <taxon>Bordetella</taxon>
    </lineage>
</organism>
<feature type="transmembrane region" description="Helical" evidence="6">
    <location>
        <begin position="31"/>
        <end position="52"/>
    </location>
</feature>
<name>A0A261RLH7_9BORD</name>
<dbReference type="PANTHER" id="PTHR35008">
    <property type="entry name" value="BLL4482 PROTEIN-RELATED"/>
    <property type="match status" value="1"/>
</dbReference>
<evidence type="ECO:0000256" key="3">
    <source>
        <dbReference type="ARBA" id="ARBA00023004"/>
    </source>
</evidence>
<keyword evidence="1 4" id="KW-0349">Heme</keyword>
<dbReference type="PROSITE" id="PS51007">
    <property type="entry name" value="CYTC"/>
    <property type="match status" value="3"/>
</dbReference>
<evidence type="ECO:0000256" key="1">
    <source>
        <dbReference type="ARBA" id="ARBA00022617"/>
    </source>
</evidence>
<keyword evidence="6" id="KW-0812">Transmembrane</keyword>
<dbReference type="GO" id="GO:0009055">
    <property type="term" value="F:electron transfer activity"/>
    <property type="evidence" value="ECO:0007669"/>
    <property type="project" value="InterPro"/>
</dbReference>
<dbReference type="GO" id="GO:0020037">
    <property type="term" value="F:heme binding"/>
    <property type="evidence" value="ECO:0007669"/>
    <property type="project" value="InterPro"/>
</dbReference>
<dbReference type="RefSeq" id="WP_094845043.1">
    <property type="nucleotide sequence ID" value="NZ_NEVJ01000001.1"/>
</dbReference>
<keyword evidence="9" id="KW-1185">Reference proteome</keyword>
<dbReference type="InterPro" id="IPR014353">
    <property type="entry name" value="Membr-bd_ADH_cyt_c"/>
</dbReference>
<feature type="binding site" description="covalent" evidence="4">
    <location>
        <position position="265"/>
    </location>
    <ligand>
        <name>heme c</name>
        <dbReference type="ChEBI" id="CHEBI:61717"/>
        <label>2</label>
    </ligand>
</feature>
<evidence type="ECO:0000313" key="8">
    <source>
        <dbReference type="EMBL" id="OZI25908.1"/>
    </source>
</evidence>
<dbReference type="SUPFAM" id="SSF46626">
    <property type="entry name" value="Cytochrome c"/>
    <property type="match status" value="3"/>
</dbReference>
<proteinExistence type="predicted"/>
<accession>A0A261RLH7</accession>
<feature type="binding site" description="covalent" evidence="4">
    <location>
        <position position="390"/>
    </location>
    <ligand>
        <name>heme c</name>
        <dbReference type="ChEBI" id="CHEBI:61717"/>
        <label>3</label>
    </ligand>
</feature>
<evidence type="ECO:0000313" key="9">
    <source>
        <dbReference type="Proteomes" id="UP000216857"/>
    </source>
</evidence>
<keyword evidence="3 5" id="KW-0408">Iron</keyword>
<dbReference type="GO" id="GO:0016020">
    <property type="term" value="C:membrane"/>
    <property type="evidence" value="ECO:0007669"/>
    <property type="project" value="InterPro"/>
</dbReference>
<dbReference type="Proteomes" id="UP000216857">
    <property type="component" value="Unassembled WGS sequence"/>
</dbReference>
<dbReference type="GO" id="GO:0016614">
    <property type="term" value="F:oxidoreductase activity, acting on CH-OH group of donors"/>
    <property type="evidence" value="ECO:0007669"/>
    <property type="project" value="InterPro"/>
</dbReference>
<dbReference type="OrthoDB" id="9809720at2"/>
<evidence type="ECO:0000256" key="4">
    <source>
        <dbReference type="PIRSR" id="PIRSR000018-50"/>
    </source>
</evidence>
<feature type="binding site" description="axial binding residue" evidence="5">
    <location>
        <position position="391"/>
    </location>
    <ligand>
        <name>heme c</name>
        <dbReference type="ChEBI" id="CHEBI:61717"/>
        <label>3</label>
    </ligand>
    <ligandPart>
        <name>Fe</name>
        <dbReference type="ChEBI" id="CHEBI:18248"/>
    </ligandPart>
</feature>
<feature type="domain" description="Cytochrome c" evidence="7">
    <location>
        <begin position="72"/>
        <end position="175"/>
    </location>
</feature>
<feature type="binding site" description="covalent" evidence="4">
    <location>
        <position position="268"/>
    </location>
    <ligand>
        <name>heme c</name>
        <dbReference type="ChEBI" id="CHEBI:61717"/>
        <label>2</label>
    </ligand>
</feature>
<comment type="caution">
    <text evidence="8">The sequence shown here is derived from an EMBL/GenBank/DDBJ whole genome shotgun (WGS) entry which is preliminary data.</text>
</comment>
<feature type="binding site" description="covalent" evidence="4">
    <location>
        <position position="86"/>
    </location>
    <ligand>
        <name>heme c</name>
        <dbReference type="ChEBI" id="CHEBI:61717"/>
        <label>1</label>
    </ligand>
</feature>
<sequence>MTTSQPDPARAGAGHANRISRHRVGRAVARAGARIAVALLLIAAVGVAALAWRGYREDASTGPSHAIADPAQRVAYGAYLARVGDCMACHTVPGGQPYAGGAAIPTAFGTFYGPNITPDATHGIGGWTADDFWRALHQGKSPSGSLLYPAFPYTEYTRVSRADADAIFAYLRTVPPAARPSRPHELDFPYGWRPLLALWRGLYFRPGVHADADAGAALSTTVSTTVSSAPATAAAGTITITGTGTGAPGATLARGRYLVDGLGHCIACHAPRNALGATPGKAGLSGGVIDGLGWYAPPLDGDPDHGLGRWSETDIAALLQAGVSPHGTASGPMAEVVSGSTQFLTDPDARAIAAYLKSLPAAPAAMQASAREATSLRRGGALYEQHCTQCHAADGRGKGSAWPALAGNISVTAPYPGNVIHMVLDGGFAPATRGNPQPHGMPPFGQTLSDDDVAAVVTYVRNSWGNAAGGVTSLQVKQARAAGG</sequence>
<dbReference type="Pfam" id="PF00034">
    <property type="entry name" value="Cytochrom_C"/>
    <property type="match status" value="3"/>
</dbReference>
<evidence type="ECO:0000259" key="7">
    <source>
        <dbReference type="PROSITE" id="PS51007"/>
    </source>
</evidence>